<feature type="transmembrane region" description="Helical" evidence="1">
    <location>
        <begin position="12"/>
        <end position="33"/>
    </location>
</feature>
<organism evidence="2 3">
    <name type="scientific">Halorientalis brevis</name>
    <dbReference type="NCBI Taxonomy" id="1126241"/>
    <lineage>
        <taxon>Archaea</taxon>
        <taxon>Methanobacteriati</taxon>
        <taxon>Methanobacteriota</taxon>
        <taxon>Stenosarchaea group</taxon>
        <taxon>Halobacteria</taxon>
        <taxon>Halobacteriales</taxon>
        <taxon>Haloarculaceae</taxon>
        <taxon>Halorientalis</taxon>
    </lineage>
</organism>
<evidence type="ECO:0000313" key="2">
    <source>
        <dbReference type="EMBL" id="MFD1586813.1"/>
    </source>
</evidence>
<feature type="transmembrane region" description="Helical" evidence="1">
    <location>
        <begin position="234"/>
        <end position="255"/>
    </location>
</feature>
<feature type="transmembrane region" description="Helical" evidence="1">
    <location>
        <begin position="138"/>
        <end position="160"/>
    </location>
</feature>
<comment type="caution">
    <text evidence="2">The sequence shown here is derived from an EMBL/GenBank/DDBJ whole genome shotgun (WGS) entry which is preliminary data.</text>
</comment>
<dbReference type="Proteomes" id="UP001597119">
    <property type="component" value="Unassembled WGS sequence"/>
</dbReference>
<protein>
    <recommendedName>
        <fullName evidence="4">ABC transporter permease</fullName>
    </recommendedName>
</protein>
<keyword evidence="3" id="KW-1185">Reference proteome</keyword>
<feature type="transmembrane region" description="Helical" evidence="1">
    <location>
        <begin position="60"/>
        <end position="87"/>
    </location>
</feature>
<feature type="transmembrane region" description="Helical" evidence="1">
    <location>
        <begin position="108"/>
        <end position="132"/>
    </location>
</feature>
<evidence type="ECO:0000256" key="1">
    <source>
        <dbReference type="SAM" id="Phobius"/>
    </source>
</evidence>
<evidence type="ECO:0008006" key="4">
    <source>
        <dbReference type="Google" id="ProtNLM"/>
    </source>
</evidence>
<feature type="transmembrane region" description="Helical" evidence="1">
    <location>
        <begin position="172"/>
        <end position="194"/>
    </location>
</feature>
<keyword evidence="1" id="KW-0472">Membrane</keyword>
<feature type="transmembrane region" description="Helical" evidence="1">
    <location>
        <begin position="261"/>
        <end position="281"/>
    </location>
</feature>
<keyword evidence="1" id="KW-0812">Transmembrane</keyword>
<reference evidence="2 3" key="1">
    <citation type="journal article" date="2019" name="Int. J. Syst. Evol. Microbiol.">
        <title>The Global Catalogue of Microorganisms (GCM) 10K type strain sequencing project: providing services to taxonomists for standard genome sequencing and annotation.</title>
        <authorList>
            <consortium name="The Broad Institute Genomics Platform"/>
            <consortium name="The Broad Institute Genome Sequencing Center for Infectious Disease"/>
            <person name="Wu L."/>
            <person name="Ma J."/>
        </authorList>
    </citation>
    <scope>NUCLEOTIDE SEQUENCE [LARGE SCALE GENOMIC DNA]</scope>
    <source>
        <strain evidence="2 3">CGMCC 1.12125</strain>
    </source>
</reference>
<dbReference type="AlphaFoldDB" id="A0ABD6C8Z2"/>
<keyword evidence="1" id="KW-1133">Transmembrane helix</keyword>
<dbReference type="RefSeq" id="WP_247375963.1">
    <property type="nucleotide sequence ID" value="NZ_JALLGV010000001.1"/>
</dbReference>
<dbReference type="EMBL" id="JBHUDJ010000003">
    <property type="protein sequence ID" value="MFD1586813.1"/>
    <property type="molecule type" value="Genomic_DNA"/>
</dbReference>
<name>A0ABD6C8Z2_9EURY</name>
<gene>
    <name evidence="2" type="ORF">ACFR9U_07450</name>
</gene>
<evidence type="ECO:0000313" key="3">
    <source>
        <dbReference type="Proteomes" id="UP001597119"/>
    </source>
</evidence>
<feature type="transmembrane region" description="Helical" evidence="1">
    <location>
        <begin position="200"/>
        <end position="222"/>
    </location>
</feature>
<sequence length="282" mass="28646">MGADGRVSRGAIVRTLVSLLAVAAYVGTGYVTYRAYSILQDAPPLTTDPLELLNLPTEAIVGPAFLVAAVLAGHFASGLLCLAVSVGGRTSLPLVPRPSFSAAERSNLRFAGGVFAGISLLAGGFAAAPLVVSLELAGLLGVVGVVVLLVLYVLGAGYVVSVLVPPLSSMGVFAAALSALPGVLVVDFAVRWLLTAPVLQTTAVALVVDLVVLVVALVALSATQPAIREATREWIVFLVAVYLVVASWSLAGVFAPALPTLFAILAVVALVPLLVAVRGYAG</sequence>
<proteinExistence type="predicted"/>
<accession>A0ABD6C8Z2</accession>